<comment type="caution">
    <text evidence="2">The sequence shown here is derived from an EMBL/GenBank/DDBJ whole genome shotgun (WGS) entry which is preliminary data.</text>
</comment>
<dbReference type="GO" id="GO:0016787">
    <property type="term" value="F:hydrolase activity"/>
    <property type="evidence" value="ECO:0007669"/>
    <property type="project" value="UniProtKB-KW"/>
</dbReference>
<sequence length="182" mass="21694">MTNVHFSDISQYEDIESINAYYQLVEKEKIVEPKKMLSYLSYKSRDNARTPMQWNKNKNAGFTEAKEPWFQLNPSYLEINATDELENKDSIFYYYQKLIKLRHNSNLIKYGNYTLLDPEDNQVFAYKRQYQGKTLLVISNFTAKDLERDYGQEKGKLVIGNYSNDLGQQIRPYETKVYQFNR</sequence>
<evidence type="ECO:0000313" key="2">
    <source>
        <dbReference type="EMBL" id="KRM17298.1"/>
    </source>
</evidence>
<dbReference type="Gene3D" id="3.20.20.80">
    <property type="entry name" value="Glycosidases"/>
    <property type="match status" value="1"/>
</dbReference>
<dbReference type="PANTHER" id="PTHR10357:SF179">
    <property type="entry name" value="NEUTRAL AND BASIC AMINO ACID TRANSPORT PROTEIN RBAT"/>
    <property type="match status" value="1"/>
</dbReference>
<dbReference type="EMBL" id="AZFI01000350">
    <property type="protein sequence ID" value="KRM17298.1"/>
    <property type="molecule type" value="Genomic_DNA"/>
</dbReference>
<organism evidence="2 3">
    <name type="scientific">Ligilactobacillus acidipiscis DSM 15836</name>
    <dbReference type="NCBI Taxonomy" id="1423716"/>
    <lineage>
        <taxon>Bacteria</taxon>
        <taxon>Bacillati</taxon>
        <taxon>Bacillota</taxon>
        <taxon>Bacilli</taxon>
        <taxon>Lactobacillales</taxon>
        <taxon>Lactobacillaceae</taxon>
        <taxon>Ligilactobacillus</taxon>
    </lineage>
</organism>
<reference evidence="2 3" key="1">
    <citation type="journal article" date="2015" name="Genome Announc.">
        <title>Expanding the biotechnology potential of lactobacilli through comparative genomics of 213 strains and associated genera.</title>
        <authorList>
            <person name="Sun Z."/>
            <person name="Harris H.M."/>
            <person name="McCann A."/>
            <person name="Guo C."/>
            <person name="Argimon S."/>
            <person name="Zhang W."/>
            <person name="Yang X."/>
            <person name="Jeffery I.B."/>
            <person name="Cooney J.C."/>
            <person name="Kagawa T.F."/>
            <person name="Liu W."/>
            <person name="Song Y."/>
            <person name="Salvetti E."/>
            <person name="Wrobel A."/>
            <person name="Rasinkangas P."/>
            <person name="Parkhill J."/>
            <person name="Rea M.C."/>
            <person name="O'Sullivan O."/>
            <person name="Ritari J."/>
            <person name="Douillard F.P."/>
            <person name="Paul Ross R."/>
            <person name="Yang R."/>
            <person name="Briner A.E."/>
            <person name="Felis G.E."/>
            <person name="de Vos W.M."/>
            <person name="Barrangou R."/>
            <person name="Klaenhammer T.R."/>
            <person name="Caufield P.W."/>
            <person name="Cui Y."/>
            <person name="Zhang H."/>
            <person name="O'Toole P.W."/>
        </authorList>
    </citation>
    <scope>NUCLEOTIDE SEQUENCE [LARGE SCALE GENOMIC DNA]</scope>
    <source>
        <strain evidence="2 3">DSM 15836</strain>
    </source>
</reference>
<dbReference type="SUPFAM" id="SSF51011">
    <property type="entry name" value="Glycosyl hydrolase domain"/>
    <property type="match status" value="1"/>
</dbReference>
<dbReference type="InterPro" id="IPR017853">
    <property type="entry name" value="GH"/>
</dbReference>
<proteinExistence type="predicted"/>
<dbReference type="PANTHER" id="PTHR10357">
    <property type="entry name" value="ALPHA-AMYLASE FAMILY MEMBER"/>
    <property type="match status" value="1"/>
</dbReference>
<name>A0ABR5PGZ4_9LACO</name>
<evidence type="ECO:0000259" key="1">
    <source>
        <dbReference type="Pfam" id="PF00128"/>
    </source>
</evidence>
<dbReference type="Proteomes" id="UP000051217">
    <property type="component" value="Unassembled WGS sequence"/>
</dbReference>
<gene>
    <name evidence="2" type="ORF">FC65_GL001461</name>
</gene>
<keyword evidence="3" id="KW-1185">Reference proteome</keyword>
<dbReference type="Pfam" id="PF00128">
    <property type="entry name" value="Alpha-amylase"/>
    <property type="match status" value="1"/>
</dbReference>
<feature type="domain" description="Glycosyl hydrolase family 13 catalytic" evidence="1">
    <location>
        <begin position="16"/>
        <end position="111"/>
    </location>
</feature>
<accession>A0ABR5PGZ4</accession>
<dbReference type="InterPro" id="IPR013780">
    <property type="entry name" value="Glyco_hydro_b"/>
</dbReference>
<dbReference type="SUPFAM" id="SSF51445">
    <property type="entry name" value="(Trans)glycosidases"/>
    <property type="match status" value="1"/>
</dbReference>
<dbReference type="InterPro" id="IPR006047">
    <property type="entry name" value="GH13_cat_dom"/>
</dbReference>
<keyword evidence="2" id="KW-0378">Hydrolase</keyword>
<dbReference type="Gene3D" id="2.60.40.1180">
    <property type="entry name" value="Golgi alpha-mannosidase II"/>
    <property type="match status" value="1"/>
</dbReference>
<evidence type="ECO:0000313" key="3">
    <source>
        <dbReference type="Proteomes" id="UP000051217"/>
    </source>
</evidence>
<protein>
    <submittedName>
        <fullName evidence="2">Trehalose-6-phosphate hydrolase</fullName>
    </submittedName>
</protein>